<keyword evidence="5" id="KW-0378">Hydrolase</keyword>
<dbReference type="GO" id="GO:0016787">
    <property type="term" value="F:hydrolase activity"/>
    <property type="evidence" value="ECO:0007669"/>
    <property type="project" value="UniProtKB-KW"/>
</dbReference>
<dbReference type="InterPro" id="IPR043502">
    <property type="entry name" value="DNA/RNA_pol_sf"/>
</dbReference>
<dbReference type="InterPro" id="IPR041373">
    <property type="entry name" value="RT_RNaseH"/>
</dbReference>
<name>A0A9D3S6Z5_ANGAN</name>
<dbReference type="SUPFAM" id="SSF56672">
    <property type="entry name" value="DNA/RNA polymerases"/>
    <property type="match status" value="1"/>
</dbReference>
<keyword evidence="3" id="KW-0540">Nuclease</keyword>
<evidence type="ECO:0000313" key="8">
    <source>
        <dbReference type="EMBL" id="KAG5857310.1"/>
    </source>
</evidence>
<accession>A0A9D3S6Z5</accession>
<evidence type="ECO:0000256" key="3">
    <source>
        <dbReference type="ARBA" id="ARBA00022722"/>
    </source>
</evidence>
<dbReference type="PANTHER" id="PTHR34072">
    <property type="entry name" value="ENZYMATIC POLYPROTEIN-RELATED"/>
    <property type="match status" value="1"/>
</dbReference>
<keyword evidence="6" id="KW-0695">RNA-directed DNA polymerase</keyword>
<evidence type="ECO:0000256" key="5">
    <source>
        <dbReference type="ARBA" id="ARBA00022801"/>
    </source>
</evidence>
<dbReference type="GO" id="GO:0004519">
    <property type="term" value="F:endonuclease activity"/>
    <property type="evidence" value="ECO:0007669"/>
    <property type="project" value="UniProtKB-KW"/>
</dbReference>
<keyword evidence="4" id="KW-0255">Endonuclease</keyword>
<feature type="non-terminal residue" evidence="8">
    <location>
        <position position="173"/>
    </location>
</feature>
<evidence type="ECO:0000256" key="4">
    <source>
        <dbReference type="ARBA" id="ARBA00022759"/>
    </source>
</evidence>
<dbReference type="PANTHER" id="PTHR34072:SF42">
    <property type="entry name" value="INTEGRASE CATALYTIC DOMAIN-CONTAINING PROTEIN"/>
    <property type="match status" value="1"/>
</dbReference>
<evidence type="ECO:0000259" key="7">
    <source>
        <dbReference type="Pfam" id="PF17917"/>
    </source>
</evidence>
<gene>
    <name evidence="8" type="ORF">ANANG_G00018100</name>
</gene>
<dbReference type="CDD" id="cd09274">
    <property type="entry name" value="RNase_HI_RT_Ty3"/>
    <property type="match status" value="1"/>
</dbReference>
<comment type="caution">
    <text evidence="8">The sequence shown here is derived from an EMBL/GenBank/DDBJ whole genome shotgun (WGS) entry which is preliminary data.</text>
</comment>
<evidence type="ECO:0000256" key="1">
    <source>
        <dbReference type="ARBA" id="ARBA00022679"/>
    </source>
</evidence>
<dbReference type="Pfam" id="PF17917">
    <property type="entry name" value="RT_RNaseH"/>
    <property type="match status" value="1"/>
</dbReference>
<keyword evidence="9" id="KW-1185">Reference proteome</keyword>
<dbReference type="EMBL" id="JAFIRN010000001">
    <property type="protein sequence ID" value="KAG5857310.1"/>
    <property type="molecule type" value="Genomic_DNA"/>
</dbReference>
<feature type="domain" description="Reverse transcriptase RNase H-like" evidence="7">
    <location>
        <begin position="16"/>
        <end position="81"/>
    </location>
</feature>
<organism evidence="8 9">
    <name type="scientific">Anguilla anguilla</name>
    <name type="common">European freshwater eel</name>
    <name type="synonym">Muraena anguilla</name>
    <dbReference type="NCBI Taxonomy" id="7936"/>
    <lineage>
        <taxon>Eukaryota</taxon>
        <taxon>Metazoa</taxon>
        <taxon>Chordata</taxon>
        <taxon>Craniata</taxon>
        <taxon>Vertebrata</taxon>
        <taxon>Euteleostomi</taxon>
        <taxon>Actinopterygii</taxon>
        <taxon>Neopterygii</taxon>
        <taxon>Teleostei</taxon>
        <taxon>Anguilliformes</taxon>
        <taxon>Anguillidae</taxon>
        <taxon>Anguilla</taxon>
    </lineage>
</organism>
<evidence type="ECO:0000256" key="6">
    <source>
        <dbReference type="ARBA" id="ARBA00022918"/>
    </source>
</evidence>
<dbReference type="Proteomes" id="UP001044222">
    <property type="component" value="Unassembled WGS sequence"/>
</dbReference>
<sequence>MDEVKVRAVAEWPNPKTQQKYRIGDRELLAVKLALEEWRHWLEGTQIPFLVWTDHKNLEYIRGAKRLNSRQARWALFFGRFNFTLSYRPGSKNTKPDALSRQFSLTEEGPEQETILPANCLVAAVGWEVESAVRRALQRESPSNVPPNLLFVPKSVRSQVLQWGHSSQLTCHP</sequence>
<dbReference type="GO" id="GO:0003964">
    <property type="term" value="F:RNA-directed DNA polymerase activity"/>
    <property type="evidence" value="ECO:0007669"/>
    <property type="project" value="UniProtKB-KW"/>
</dbReference>
<evidence type="ECO:0000313" key="9">
    <source>
        <dbReference type="Proteomes" id="UP001044222"/>
    </source>
</evidence>
<proteinExistence type="predicted"/>
<keyword evidence="1" id="KW-0808">Transferase</keyword>
<evidence type="ECO:0000256" key="2">
    <source>
        <dbReference type="ARBA" id="ARBA00022695"/>
    </source>
</evidence>
<reference evidence="8" key="1">
    <citation type="submission" date="2021-01" db="EMBL/GenBank/DDBJ databases">
        <title>A chromosome-scale assembly of European eel, Anguilla anguilla.</title>
        <authorList>
            <person name="Henkel C."/>
            <person name="Jong-Raadsen S.A."/>
            <person name="Dufour S."/>
            <person name="Weltzien F.-A."/>
            <person name="Palstra A.P."/>
            <person name="Pelster B."/>
            <person name="Spaink H.P."/>
            <person name="Van Den Thillart G.E."/>
            <person name="Jansen H."/>
            <person name="Zahm M."/>
            <person name="Klopp C."/>
            <person name="Cedric C."/>
            <person name="Louis A."/>
            <person name="Berthelot C."/>
            <person name="Parey E."/>
            <person name="Roest Crollius H."/>
            <person name="Montfort J."/>
            <person name="Robinson-Rechavi M."/>
            <person name="Bucao C."/>
            <person name="Bouchez O."/>
            <person name="Gislard M."/>
            <person name="Lluch J."/>
            <person name="Milhes M."/>
            <person name="Lampietro C."/>
            <person name="Lopez Roques C."/>
            <person name="Donnadieu C."/>
            <person name="Braasch I."/>
            <person name="Desvignes T."/>
            <person name="Postlethwait J."/>
            <person name="Bobe J."/>
            <person name="Guiguen Y."/>
            <person name="Dirks R."/>
        </authorList>
    </citation>
    <scope>NUCLEOTIDE SEQUENCE</scope>
    <source>
        <strain evidence="8">Tag_6206</strain>
        <tissue evidence="8">Liver</tissue>
    </source>
</reference>
<dbReference type="AlphaFoldDB" id="A0A9D3S6Z5"/>
<protein>
    <recommendedName>
        <fullName evidence="7">Reverse transcriptase RNase H-like domain-containing protein</fullName>
    </recommendedName>
</protein>
<keyword evidence="2" id="KW-0548">Nucleotidyltransferase</keyword>